<evidence type="ECO:0000256" key="1">
    <source>
        <dbReference type="SAM" id="SignalP"/>
    </source>
</evidence>
<gene>
    <name evidence="2" type="ORF">ACFOWD_12020</name>
</gene>
<comment type="caution">
    <text evidence="2">The sequence shown here is derived from an EMBL/GenBank/DDBJ whole genome shotgun (WGS) entry which is preliminary data.</text>
</comment>
<organism evidence="2 3">
    <name type="scientific">Polaribacter marinivivus</name>
    <dbReference type="NCBI Taxonomy" id="1524260"/>
    <lineage>
        <taxon>Bacteria</taxon>
        <taxon>Pseudomonadati</taxon>
        <taxon>Bacteroidota</taxon>
        <taxon>Flavobacteriia</taxon>
        <taxon>Flavobacteriales</taxon>
        <taxon>Flavobacteriaceae</taxon>
    </lineage>
</organism>
<dbReference type="RefSeq" id="WP_377410867.1">
    <property type="nucleotide sequence ID" value="NZ_JBHSCY010000002.1"/>
</dbReference>
<dbReference type="InterPro" id="IPR017853">
    <property type="entry name" value="GH"/>
</dbReference>
<keyword evidence="2" id="KW-0378">Hydrolase</keyword>
<dbReference type="Gene3D" id="3.20.20.80">
    <property type="entry name" value="Glycosidases"/>
    <property type="match status" value="1"/>
</dbReference>
<feature type="signal peptide" evidence="1">
    <location>
        <begin position="1"/>
        <end position="19"/>
    </location>
</feature>
<keyword evidence="1" id="KW-0732">Signal</keyword>
<evidence type="ECO:0000313" key="2">
    <source>
        <dbReference type="EMBL" id="MFC4269637.1"/>
    </source>
</evidence>
<name>A0ABV8RB36_9FLAO</name>
<evidence type="ECO:0000313" key="3">
    <source>
        <dbReference type="Proteomes" id="UP001595826"/>
    </source>
</evidence>
<proteinExistence type="predicted"/>
<keyword evidence="2" id="KW-0326">Glycosidase</keyword>
<dbReference type="EMBL" id="JBHSCY010000002">
    <property type="protein sequence ID" value="MFC4269637.1"/>
    <property type="molecule type" value="Genomic_DNA"/>
</dbReference>
<dbReference type="GO" id="GO:0016798">
    <property type="term" value="F:hydrolase activity, acting on glycosyl bonds"/>
    <property type="evidence" value="ECO:0007669"/>
    <property type="project" value="UniProtKB-KW"/>
</dbReference>
<feature type="chain" id="PRO_5047421034" evidence="1">
    <location>
        <begin position="20"/>
        <end position="1057"/>
    </location>
</feature>
<protein>
    <submittedName>
        <fullName evidence="2">Glycosidase</fullName>
    </submittedName>
</protein>
<dbReference type="SUPFAM" id="SSF51445">
    <property type="entry name" value="(Trans)glycosidases"/>
    <property type="match status" value="1"/>
</dbReference>
<accession>A0ABV8RB36</accession>
<keyword evidence="3" id="KW-1185">Reference proteome</keyword>
<reference evidence="3" key="1">
    <citation type="journal article" date="2019" name="Int. J. Syst. Evol. Microbiol.">
        <title>The Global Catalogue of Microorganisms (GCM) 10K type strain sequencing project: providing services to taxonomists for standard genome sequencing and annotation.</title>
        <authorList>
            <consortium name="The Broad Institute Genomics Platform"/>
            <consortium name="The Broad Institute Genome Sequencing Center for Infectious Disease"/>
            <person name="Wu L."/>
            <person name="Ma J."/>
        </authorList>
    </citation>
    <scope>NUCLEOTIDE SEQUENCE [LARGE SCALE GENOMIC DNA]</scope>
    <source>
        <strain evidence="3">CECT 8655</strain>
    </source>
</reference>
<dbReference type="Proteomes" id="UP001595826">
    <property type="component" value="Unassembled WGS sequence"/>
</dbReference>
<sequence>MKNNLIRLLFFLLTLNFFAQSKPNNVVVVSDANGMKLTVDGKDFMVNGINWDYVPIGYNVLDAKFWEKSDDIIKAGLDEEMALWQNMGVNAIRTYIGMPPKWITYIYEKFGIYTMINHQFGAYGLTIDGVWNPKTKYADPKVRKHLIDETVKMANLYKDTPGLLLFMLGNENNYHLTWEGAETDEGIIINDQDEAKRAEARAMYKLFNDATLAMKKLGLSQPVGLCNGDLLYLDIVAEECKDIDIYGTNMYRGESFVDAFYRVKNEFGKPILFTEFGSDAFNARDNKEDQLMQAHYMVSNWKEIYENAYSLGKAQNSLGGFTFQSSDGWFKSGFDERKNADVHDTKANWPSNGYSLDQAKPDDKNMNEEWFGIAAKGPTDVRGLYTLYPRASYYALKEAHKFNPFKSSYTDFQNHFKNINLMDAVLRARGDKAAVGGNQKLRISNLQAQFTTFNTGGSLITTPEVSDGTGQGFPDRQGFDHMQSYFVGVEGKPSENIRAEINFNILGNVAGNPIDDIFYENVGRPIQVNSPNGPVTLVDNNRLRVYNAEFEWNAKDFDMRGFYRTGHYHWQYEGDFFGLYPEAYYGPNLDIYNGEILGVEVDGKGELSGLKAAFGPQLWWGANPAVLLKYQTKLAGLDVAAVYHKDIVAGNGIDENGNRILDPAQARSGVIPALPTERATIALEKEVGKFGFAVGAIWGGRPLNGRVYQDINDAGQVVNDRIQSKDNWGGKAKVTFTNGGFNMYAQSSIRGLVANGGADQTLTFTGWTLKDSGSGNVSNFLSGIAYNFGGKFQIAPNFMWQQPLVDPMPNDVGAPGRLRNWVDDPFSVRAGNREMTAGEILFTFDPTPATYMYEFNNDLAEDAPFAFNLGIVYRHLPTTQDAAIGFNADRSFFAFNRSAPAEDLWEVNSRMVSKVNPNLGLIANLYYGTAQANGDSDRTINRFGADLRMIYNKMKITGMVKVNDWGPFDYHRDFNLTFPLQLMLDISTSVGKPNWFILPDTKVGLRGTWRSLNEFSPRYSPNATATPFATQPTISPVGFPNGSEWEIRTYIHINIGK</sequence>